<comment type="caution">
    <text evidence="1">The sequence shown here is derived from an EMBL/GenBank/DDBJ whole genome shotgun (WGS) entry which is preliminary data.</text>
</comment>
<name>A0ABV9KCA8_9RHOB</name>
<evidence type="ECO:0000313" key="1">
    <source>
        <dbReference type="EMBL" id="MFC4667565.1"/>
    </source>
</evidence>
<dbReference type="RefSeq" id="WP_380715795.1">
    <property type="nucleotide sequence ID" value="NZ_JBHSGI010000002.1"/>
</dbReference>
<dbReference type="InterPro" id="IPR036388">
    <property type="entry name" value="WH-like_DNA-bd_sf"/>
</dbReference>
<dbReference type="Gene3D" id="1.10.10.10">
    <property type="entry name" value="Winged helix-like DNA-binding domain superfamily/Winged helix DNA-binding domain"/>
    <property type="match status" value="1"/>
</dbReference>
<accession>A0ABV9KCA8</accession>
<dbReference type="EMBL" id="JBHSGI010000002">
    <property type="protein sequence ID" value="MFC4667565.1"/>
    <property type="molecule type" value="Genomic_DNA"/>
</dbReference>
<proteinExistence type="predicted"/>
<dbReference type="InterPro" id="IPR009061">
    <property type="entry name" value="DNA-bd_dom_put_sf"/>
</dbReference>
<keyword evidence="2" id="KW-1185">Reference proteome</keyword>
<evidence type="ECO:0000313" key="2">
    <source>
        <dbReference type="Proteomes" id="UP001595973"/>
    </source>
</evidence>
<organism evidence="1 2">
    <name type="scientific">Seohaeicola nanhaiensis</name>
    <dbReference type="NCBI Taxonomy" id="1387282"/>
    <lineage>
        <taxon>Bacteria</taxon>
        <taxon>Pseudomonadati</taxon>
        <taxon>Pseudomonadota</taxon>
        <taxon>Alphaproteobacteria</taxon>
        <taxon>Rhodobacterales</taxon>
        <taxon>Roseobacteraceae</taxon>
        <taxon>Seohaeicola</taxon>
    </lineage>
</organism>
<sequence length="141" mass="16175">MARRVNARRVKVHRTYTLAELADILGVTIGTVRRWCKDGLPCFKDARPFIVRGCDFKQFHADRLARKTTKLKPLEVFCLGCKAPRQPQAGLVDFEHMDTSRVRIMAICPTCEGMARRIIGRQDLRKWGVKFGFATNMQEHA</sequence>
<reference evidence="2" key="1">
    <citation type="journal article" date="2019" name="Int. J. Syst. Evol. Microbiol.">
        <title>The Global Catalogue of Microorganisms (GCM) 10K type strain sequencing project: providing services to taxonomists for standard genome sequencing and annotation.</title>
        <authorList>
            <consortium name="The Broad Institute Genomics Platform"/>
            <consortium name="The Broad Institute Genome Sequencing Center for Infectious Disease"/>
            <person name="Wu L."/>
            <person name="Ma J."/>
        </authorList>
    </citation>
    <scope>NUCLEOTIDE SEQUENCE [LARGE SCALE GENOMIC DNA]</scope>
    <source>
        <strain evidence="2">CGMCC 4.7283</strain>
    </source>
</reference>
<dbReference type="SUPFAM" id="SSF46955">
    <property type="entry name" value="Putative DNA-binding domain"/>
    <property type="match status" value="1"/>
</dbReference>
<gene>
    <name evidence="1" type="ORF">ACFO5X_03290</name>
</gene>
<dbReference type="Proteomes" id="UP001595973">
    <property type="component" value="Unassembled WGS sequence"/>
</dbReference>
<protein>
    <submittedName>
        <fullName evidence="1">Helix-turn-helix domain-containing protein</fullName>
    </submittedName>
</protein>